<dbReference type="InterPro" id="IPR058548">
    <property type="entry name" value="MlaB-like_STAS"/>
</dbReference>
<name>A0A5Q3QA14_9PSEU</name>
<evidence type="ECO:0000313" key="2">
    <source>
        <dbReference type="EMBL" id="QGK70700.1"/>
    </source>
</evidence>
<dbReference type="EMBL" id="CP045929">
    <property type="protein sequence ID" value="QGK70700.1"/>
    <property type="molecule type" value="Genomic_DNA"/>
</dbReference>
<evidence type="ECO:0000313" key="3">
    <source>
        <dbReference type="Proteomes" id="UP000371041"/>
    </source>
</evidence>
<dbReference type="InterPro" id="IPR036513">
    <property type="entry name" value="STAS_dom_sf"/>
</dbReference>
<reference evidence="3" key="1">
    <citation type="submission" date="2019-11" db="EMBL/GenBank/DDBJ databases">
        <title>The complete genome sequence of Saccharopolyspora sp. E2A.</title>
        <authorList>
            <person name="Zhang G."/>
        </authorList>
    </citation>
    <scope>NUCLEOTIDE SEQUENCE [LARGE SCALE GENOMIC DNA]</scope>
    <source>
        <strain evidence="3">E2A</strain>
    </source>
</reference>
<dbReference type="RefSeq" id="WP_154077282.1">
    <property type="nucleotide sequence ID" value="NZ_CP045929.1"/>
</dbReference>
<keyword evidence="3" id="KW-1185">Reference proteome</keyword>
<gene>
    <name evidence="2" type="ORF">GIY23_15310</name>
</gene>
<dbReference type="InterPro" id="IPR002645">
    <property type="entry name" value="STAS_dom"/>
</dbReference>
<dbReference type="AlphaFoldDB" id="A0A5Q3QA14"/>
<protein>
    <submittedName>
        <fullName evidence="2">STAS domain-containing protein</fullName>
    </submittedName>
</protein>
<accession>A0A5Q3QA14</accession>
<dbReference type="SUPFAM" id="SSF52091">
    <property type="entry name" value="SpoIIaa-like"/>
    <property type="match status" value="1"/>
</dbReference>
<feature type="domain" description="STAS" evidence="1">
    <location>
        <begin position="38"/>
        <end position="113"/>
    </location>
</feature>
<dbReference type="CDD" id="cd07043">
    <property type="entry name" value="STAS_anti-anti-sigma_factors"/>
    <property type="match status" value="1"/>
</dbReference>
<dbReference type="Gene3D" id="3.30.750.24">
    <property type="entry name" value="STAS domain"/>
    <property type="match status" value="1"/>
</dbReference>
<dbReference type="KEGG" id="sace:GIY23_15310"/>
<proteinExistence type="predicted"/>
<dbReference type="PROSITE" id="PS50801">
    <property type="entry name" value="STAS"/>
    <property type="match status" value="1"/>
</dbReference>
<dbReference type="Proteomes" id="UP000371041">
    <property type="component" value="Chromosome"/>
</dbReference>
<dbReference type="Pfam" id="PF13466">
    <property type="entry name" value="STAS_2"/>
    <property type="match status" value="1"/>
</dbReference>
<organism evidence="2 3">
    <name type="scientific">Allosaccharopolyspora coralli</name>
    <dbReference type="NCBI Taxonomy" id="2665642"/>
    <lineage>
        <taxon>Bacteria</taxon>
        <taxon>Bacillati</taxon>
        <taxon>Actinomycetota</taxon>
        <taxon>Actinomycetes</taxon>
        <taxon>Pseudonocardiales</taxon>
        <taxon>Pseudonocardiaceae</taxon>
        <taxon>Allosaccharopolyspora</taxon>
    </lineage>
</organism>
<evidence type="ECO:0000259" key="1">
    <source>
        <dbReference type="PROSITE" id="PS50801"/>
    </source>
</evidence>
<sequence length="133" mass="14175">MNTETTTADGLNIPAGADRPAQKTCRMWVLHPDSETAVITVVGELDAASAPRLDELLHTRLRSALSNVVVDLTGLEFLCVDALRTLAVANRRADAQNISLSIMDGPPCVERAFAAAEAALDTVEPPRPRTPTS</sequence>